<name>A0ABR9KUK5_9ACTN</name>
<evidence type="ECO:0000256" key="1">
    <source>
        <dbReference type="SAM" id="Phobius"/>
    </source>
</evidence>
<keyword evidence="1" id="KW-0472">Membrane</keyword>
<dbReference type="Proteomes" id="UP000661607">
    <property type="component" value="Unassembled WGS sequence"/>
</dbReference>
<dbReference type="RefSeq" id="WP_192779878.1">
    <property type="nucleotide sequence ID" value="NZ_BAAASY010000010.1"/>
</dbReference>
<comment type="caution">
    <text evidence="2">The sequence shown here is derived from an EMBL/GenBank/DDBJ whole genome shotgun (WGS) entry which is preliminary data.</text>
</comment>
<organism evidence="2 3">
    <name type="scientific">Nonomuraea africana</name>
    <dbReference type="NCBI Taxonomy" id="46171"/>
    <lineage>
        <taxon>Bacteria</taxon>
        <taxon>Bacillati</taxon>
        <taxon>Actinomycetota</taxon>
        <taxon>Actinomycetes</taxon>
        <taxon>Streptosporangiales</taxon>
        <taxon>Streptosporangiaceae</taxon>
        <taxon>Nonomuraea</taxon>
    </lineage>
</organism>
<keyword evidence="1" id="KW-0812">Transmembrane</keyword>
<keyword evidence="3" id="KW-1185">Reference proteome</keyword>
<keyword evidence="1" id="KW-1133">Transmembrane helix</keyword>
<dbReference type="EMBL" id="JADBEF010000001">
    <property type="protein sequence ID" value="MBE1565715.1"/>
    <property type="molecule type" value="Genomic_DNA"/>
</dbReference>
<protein>
    <submittedName>
        <fullName evidence="2">Uncharacterized protein</fullName>
    </submittedName>
</protein>
<proteinExistence type="predicted"/>
<feature type="transmembrane region" description="Helical" evidence="1">
    <location>
        <begin position="21"/>
        <end position="43"/>
    </location>
</feature>
<accession>A0ABR9KUK5</accession>
<gene>
    <name evidence="2" type="ORF">H4W81_008494</name>
</gene>
<evidence type="ECO:0000313" key="2">
    <source>
        <dbReference type="EMBL" id="MBE1565715.1"/>
    </source>
</evidence>
<sequence>MIPEFDPKRTRRAVRLGILRTATAVLAVLLVVSLAVVFGSRLIQERGNRERRMVDVLGTALQVANPGYVIGEKECCDISLTGMSFSVHVSPLQARGGFFAGAAVQTLRVEQDFFGRVQSPPLGYATETRLTYGLYDVGTGNQPKQDMRQVLARLPEGLTALTVVELSRPLKETEFAAFRKRTDLYPERVVYENRPRSTPITWSAHQIGAAFDQDDNLASFRAWVASLRAHDEHNLRQFGLDLARLKKSAADGLTYAFVTSRTVGDLRKLIDDPDIKTIRVADVTYDLERP</sequence>
<reference evidence="2 3" key="1">
    <citation type="submission" date="2020-10" db="EMBL/GenBank/DDBJ databases">
        <title>Sequencing the genomes of 1000 actinobacteria strains.</title>
        <authorList>
            <person name="Klenk H.-P."/>
        </authorList>
    </citation>
    <scope>NUCLEOTIDE SEQUENCE [LARGE SCALE GENOMIC DNA]</scope>
    <source>
        <strain evidence="2 3">DSM 43748</strain>
    </source>
</reference>
<evidence type="ECO:0000313" key="3">
    <source>
        <dbReference type="Proteomes" id="UP000661607"/>
    </source>
</evidence>